<dbReference type="RefSeq" id="WP_184135304.1">
    <property type="nucleotide sequence ID" value="NZ_JACHFL010000011.1"/>
</dbReference>
<evidence type="ECO:0000313" key="4">
    <source>
        <dbReference type="Proteomes" id="UP000552709"/>
    </source>
</evidence>
<keyword evidence="4" id="KW-1185">Reference proteome</keyword>
<protein>
    <submittedName>
        <fullName evidence="3">Putative nucleic acid-binding protein</fullName>
    </submittedName>
</protein>
<sequence length="180" mass="20166">MALLDASVLYPSLIRNLLMHLATAGLIGARWTETIHDEWIRNLLEDRPDLSADRLQRTRQQMEAAVPDATVRGYEVLIPDLILPDPDDRHVLAAAITAEAELLVTWNLKDFPTSAVQRYGLEVLSPDDLVTRLLVNTPEETKAAIEALRLSLRRPPYSQTQLIERLAQVGLVRSSIRIGS</sequence>
<proteinExistence type="predicted"/>
<reference evidence="3 4" key="1">
    <citation type="submission" date="2020-08" db="EMBL/GenBank/DDBJ databases">
        <title>Genomic Encyclopedia of Type Strains, Phase IV (KMG-IV): sequencing the most valuable type-strain genomes for metagenomic binning, comparative biology and taxonomic classification.</title>
        <authorList>
            <person name="Goeker M."/>
        </authorList>
    </citation>
    <scope>NUCLEOTIDE SEQUENCE [LARGE SCALE GENOMIC DNA]</scope>
    <source>
        <strain evidence="3 4">DSM 27939</strain>
    </source>
</reference>
<evidence type="ECO:0000259" key="2">
    <source>
        <dbReference type="Pfam" id="PF26343"/>
    </source>
</evidence>
<comment type="caution">
    <text evidence="3">The sequence shown here is derived from an EMBL/GenBank/DDBJ whole genome shotgun (WGS) entry which is preliminary data.</text>
</comment>
<feature type="domain" description="VapC50 C-terminal" evidence="2">
    <location>
        <begin position="126"/>
        <end position="175"/>
    </location>
</feature>
<gene>
    <name evidence="3" type="ORF">HNQ08_003764</name>
</gene>
<evidence type="ECO:0000259" key="1">
    <source>
        <dbReference type="Pfam" id="PF13470"/>
    </source>
</evidence>
<dbReference type="AlphaFoldDB" id="A0A7W8NFP2"/>
<dbReference type="InterPro" id="IPR058652">
    <property type="entry name" value="VapC50_C"/>
</dbReference>
<organism evidence="3 4">
    <name type="scientific">Deinococcus humi</name>
    <dbReference type="NCBI Taxonomy" id="662880"/>
    <lineage>
        <taxon>Bacteria</taxon>
        <taxon>Thermotogati</taxon>
        <taxon>Deinococcota</taxon>
        <taxon>Deinococci</taxon>
        <taxon>Deinococcales</taxon>
        <taxon>Deinococcaceae</taxon>
        <taxon>Deinococcus</taxon>
    </lineage>
</organism>
<dbReference type="Pfam" id="PF26343">
    <property type="entry name" value="VapC50_C"/>
    <property type="match status" value="1"/>
</dbReference>
<dbReference type="EMBL" id="JACHFL010000011">
    <property type="protein sequence ID" value="MBB5364651.1"/>
    <property type="molecule type" value="Genomic_DNA"/>
</dbReference>
<name>A0A7W8NFP2_9DEIO</name>
<dbReference type="Proteomes" id="UP000552709">
    <property type="component" value="Unassembled WGS sequence"/>
</dbReference>
<dbReference type="Pfam" id="PF13470">
    <property type="entry name" value="PIN_3"/>
    <property type="match status" value="1"/>
</dbReference>
<accession>A0A7W8NFP2</accession>
<evidence type="ECO:0000313" key="3">
    <source>
        <dbReference type="EMBL" id="MBB5364651.1"/>
    </source>
</evidence>
<feature type="domain" description="PIN" evidence="1">
    <location>
        <begin position="3"/>
        <end position="108"/>
    </location>
</feature>
<dbReference type="InterPro" id="IPR002716">
    <property type="entry name" value="PIN_dom"/>
</dbReference>